<comment type="caution">
    <text evidence="1">The sequence shown here is derived from an EMBL/GenBank/DDBJ whole genome shotgun (WGS) entry which is preliminary data.</text>
</comment>
<name>X0UDT7_9ZZZZ</name>
<dbReference type="EMBL" id="BARS01014978">
    <property type="protein sequence ID" value="GAF98547.1"/>
    <property type="molecule type" value="Genomic_DNA"/>
</dbReference>
<evidence type="ECO:0000313" key="1">
    <source>
        <dbReference type="EMBL" id="GAF98547.1"/>
    </source>
</evidence>
<accession>X0UDT7</accession>
<organism evidence="1">
    <name type="scientific">marine sediment metagenome</name>
    <dbReference type="NCBI Taxonomy" id="412755"/>
    <lineage>
        <taxon>unclassified sequences</taxon>
        <taxon>metagenomes</taxon>
        <taxon>ecological metagenomes</taxon>
    </lineage>
</organism>
<dbReference type="AlphaFoldDB" id="X0UDT7"/>
<sequence>MAERYGLDSYLVGEYEMSGIRKTIIFREKEYDELEIEIYDDNIAFRQFIDYDNNSFITFDWIDVKKLIKTLEEILKEKQAIKNGRH</sequence>
<reference evidence="1" key="1">
    <citation type="journal article" date="2014" name="Front. Microbiol.">
        <title>High frequency of phylogenetically diverse reductive dehalogenase-homologous genes in deep subseafloor sedimentary metagenomes.</title>
        <authorList>
            <person name="Kawai M."/>
            <person name="Futagami T."/>
            <person name="Toyoda A."/>
            <person name="Takaki Y."/>
            <person name="Nishi S."/>
            <person name="Hori S."/>
            <person name="Arai W."/>
            <person name="Tsubouchi T."/>
            <person name="Morono Y."/>
            <person name="Uchiyama I."/>
            <person name="Ito T."/>
            <person name="Fujiyama A."/>
            <person name="Inagaki F."/>
            <person name="Takami H."/>
        </authorList>
    </citation>
    <scope>NUCLEOTIDE SEQUENCE</scope>
    <source>
        <strain evidence="1">Expedition CK06-06</strain>
    </source>
</reference>
<protein>
    <submittedName>
        <fullName evidence="1">Uncharacterized protein</fullName>
    </submittedName>
</protein>
<proteinExistence type="predicted"/>
<gene>
    <name evidence="1" type="ORF">S01H1_24867</name>
</gene>